<keyword evidence="5" id="KW-0547">Nucleotide-binding</keyword>
<evidence type="ECO:0000256" key="3">
    <source>
        <dbReference type="ARBA" id="ARBA00022553"/>
    </source>
</evidence>
<evidence type="ECO:0000256" key="9">
    <source>
        <dbReference type="SAM" id="Coils"/>
    </source>
</evidence>
<dbReference type="Pfam" id="PF11845">
    <property type="entry name" value="Tll0287-like"/>
    <property type="match status" value="1"/>
</dbReference>
<dbReference type="Gene3D" id="3.30.565.10">
    <property type="entry name" value="Histidine kinase-like ATPase, C-terminal domain"/>
    <property type="match status" value="1"/>
</dbReference>
<dbReference type="InterPro" id="IPR036890">
    <property type="entry name" value="HATPase_C_sf"/>
</dbReference>
<dbReference type="InterPro" id="IPR003661">
    <property type="entry name" value="HisK_dim/P_dom"/>
</dbReference>
<protein>
    <recommendedName>
        <fullName evidence="2">histidine kinase</fullName>
        <ecNumber evidence="2">2.7.13.3</ecNumber>
    </recommendedName>
</protein>
<gene>
    <name evidence="12" type="ORF">CCAL12919_00490</name>
</gene>
<evidence type="ECO:0000313" key="13">
    <source>
        <dbReference type="Proteomes" id="UP001318760"/>
    </source>
</evidence>
<evidence type="ECO:0000259" key="11">
    <source>
        <dbReference type="PROSITE" id="PS50109"/>
    </source>
</evidence>
<keyword evidence="10" id="KW-0472">Membrane</keyword>
<dbReference type="InterPro" id="IPR021796">
    <property type="entry name" value="Tll0287-like_dom"/>
</dbReference>
<dbReference type="SMART" id="SM00387">
    <property type="entry name" value="HATPase_c"/>
    <property type="match status" value="1"/>
</dbReference>
<organism evidence="12 13">
    <name type="scientific">Campylobacter californiensis</name>
    <dbReference type="NCBI Taxonomy" id="1032243"/>
    <lineage>
        <taxon>Bacteria</taxon>
        <taxon>Pseudomonadati</taxon>
        <taxon>Campylobacterota</taxon>
        <taxon>Epsilonproteobacteria</taxon>
        <taxon>Campylobacterales</taxon>
        <taxon>Campylobacteraceae</taxon>
        <taxon>Campylobacter</taxon>
    </lineage>
</organism>
<dbReference type="InterPro" id="IPR003594">
    <property type="entry name" value="HATPase_dom"/>
</dbReference>
<keyword evidence="8" id="KW-0902">Two-component regulatory system</keyword>
<dbReference type="EMBL" id="JADBHS010000001">
    <property type="protein sequence ID" value="MBE2985613.1"/>
    <property type="molecule type" value="Genomic_DNA"/>
</dbReference>
<dbReference type="GO" id="GO:0005524">
    <property type="term" value="F:ATP binding"/>
    <property type="evidence" value="ECO:0007669"/>
    <property type="project" value="UniProtKB-KW"/>
</dbReference>
<sequence length="474" mass="54483">MKYRFRFVVAIFTILYIIIIGLVFSFYRQLALKDAKQEAFYVLDTMNAVRDYISIVQRPLIDELKVEGVIKDDFFDPRLQSSSYITREIYNIQLSKNKINYDYKLVATNPLNPEHEGDEFENEILEGFKEKRYEEFSQVIKDGNTSYIYVGLPVKNSQASCAVCHNINSVPKKMMEQYGSSKDFEGKVGDTIAMISFKIPIKNILAYHANELITSSVALFVVFVLLVFLVYKIHEKMAKIKEQNEQLMIHQSRLASMGEMIGNISHQWKQPLAQISSTLINLELYNEKGKLTKEKLNEKIKDVDEQVKFMSQTINDFKNFFNPNSIKREFTSAEAIEQAQKILKSALKNHVIKLDVEIKENFSHFGNINEIIQILINIISNAKEAFEQSHPGEKRVKICSFKNSLSRMITIENNAGNIDKSVIKKIFNPNFTTKEKGSGLGLYMSQVIMKKNNGFITVQNTKDGVIFTILFLNS</sequence>
<name>A0ABD4JH63_9BACT</name>
<dbReference type="CDD" id="cd00082">
    <property type="entry name" value="HisKA"/>
    <property type="match status" value="1"/>
</dbReference>
<feature type="domain" description="Histidine kinase" evidence="11">
    <location>
        <begin position="263"/>
        <end position="474"/>
    </location>
</feature>
<dbReference type="PANTHER" id="PTHR43065">
    <property type="entry name" value="SENSOR HISTIDINE KINASE"/>
    <property type="match status" value="1"/>
</dbReference>
<dbReference type="PROSITE" id="PS50109">
    <property type="entry name" value="HIS_KIN"/>
    <property type="match status" value="1"/>
</dbReference>
<reference evidence="12 13" key="1">
    <citation type="submission" date="2020-10" db="EMBL/GenBank/DDBJ databases">
        <title>Campylobacter californiensis sp. nov. isolated from cattle and feral swine in California.</title>
        <authorList>
            <person name="Miller W.G."/>
        </authorList>
    </citation>
    <scope>NUCLEOTIDE SEQUENCE [LARGE SCALE GENOMIC DNA]</scope>
    <source>
        <strain evidence="12 13">RM12919</strain>
    </source>
</reference>
<keyword evidence="7" id="KW-0067">ATP-binding</keyword>
<evidence type="ECO:0000256" key="8">
    <source>
        <dbReference type="ARBA" id="ARBA00023012"/>
    </source>
</evidence>
<keyword evidence="10" id="KW-0812">Transmembrane</keyword>
<comment type="caution">
    <text evidence="12">The sequence shown here is derived from an EMBL/GenBank/DDBJ whole genome shotgun (WGS) entry which is preliminary data.</text>
</comment>
<dbReference type="SUPFAM" id="SSF55874">
    <property type="entry name" value="ATPase domain of HSP90 chaperone/DNA topoisomerase II/histidine kinase"/>
    <property type="match status" value="1"/>
</dbReference>
<dbReference type="SUPFAM" id="SSF47384">
    <property type="entry name" value="Homodimeric domain of signal transducing histidine kinase"/>
    <property type="match status" value="1"/>
</dbReference>
<evidence type="ECO:0000313" key="12">
    <source>
        <dbReference type="EMBL" id="MBE2985613.1"/>
    </source>
</evidence>
<evidence type="ECO:0000256" key="4">
    <source>
        <dbReference type="ARBA" id="ARBA00022679"/>
    </source>
</evidence>
<feature type="transmembrane region" description="Helical" evidence="10">
    <location>
        <begin position="212"/>
        <end position="231"/>
    </location>
</feature>
<evidence type="ECO:0000256" key="2">
    <source>
        <dbReference type="ARBA" id="ARBA00012438"/>
    </source>
</evidence>
<comment type="catalytic activity">
    <reaction evidence="1">
        <text>ATP + protein L-histidine = ADP + protein N-phospho-L-histidine.</text>
        <dbReference type="EC" id="2.7.13.3"/>
    </reaction>
</comment>
<evidence type="ECO:0000256" key="6">
    <source>
        <dbReference type="ARBA" id="ARBA00022777"/>
    </source>
</evidence>
<keyword evidence="3" id="KW-0597">Phosphoprotein</keyword>
<dbReference type="GO" id="GO:0004673">
    <property type="term" value="F:protein histidine kinase activity"/>
    <property type="evidence" value="ECO:0007669"/>
    <property type="project" value="UniProtKB-EC"/>
</dbReference>
<dbReference type="RefSeq" id="WP_336613040.1">
    <property type="nucleotide sequence ID" value="NZ_JADBHS010000001.1"/>
</dbReference>
<dbReference type="GO" id="GO:0000160">
    <property type="term" value="P:phosphorelay signal transduction system"/>
    <property type="evidence" value="ECO:0007669"/>
    <property type="project" value="UniProtKB-KW"/>
</dbReference>
<dbReference type="EC" id="2.7.13.3" evidence="2"/>
<dbReference type="InterPro" id="IPR036097">
    <property type="entry name" value="HisK_dim/P_sf"/>
</dbReference>
<evidence type="ECO:0000256" key="1">
    <source>
        <dbReference type="ARBA" id="ARBA00000085"/>
    </source>
</evidence>
<feature type="transmembrane region" description="Helical" evidence="10">
    <location>
        <begin position="7"/>
        <end position="27"/>
    </location>
</feature>
<keyword evidence="6" id="KW-0418">Kinase</keyword>
<proteinExistence type="predicted"/>
<dbReference type="Pfam" id="PF02518">
    <property type="entry name" value="HATPase_c"/>
    <property type="match status" value="1"/>
</dbReference>
<evidence type="ECO:0000256" key="10">
    <source>
        <dbReference type="SAM" id="Phobius"/>
    </source>
</evidence>
<dbReference type="PANTHER" id="PTHR43065:SF10">
    <property type="entry name" value="PEROXIDE STRESS-ACTIVATED HISTIDINE KINASE MAK3"/>
    <property type="match status" value="1"/>
</dbReference>
<dbReference type="Proteomes" id="UP001318760">
    <property type="component" value="Unassembled WGS sequence"/>
</dbReference>
<dbReference type="AlphaFoldDB" id="A0ABD4JH63"/>
<keyword evidence="10" id="KW-1133">Transmembrane helix</keyword>
<evidence type="ECO:0000256" key="7">
    <source>
        <dbReference type="ARBA" id="ARBA00022840"/>
    </source>
</evidence>
<feature type="coiled-coil region" evidence="9">
    <location>
        <begin position="286"/>
        <end position="313"/>
    </location>
</feature>
<evidence type="ECO:0000256" key="5">
    <source>
        <dbReference type="ARBA" id="ARBA00022741"/>
    </source>
</evidence>
<keyword evidence="4" id="KW-0808">Transferase</keyword>
<keyword evidence="9" id="KW-0175">Coiled coil</keyword>
<accession>A0ABD4JH63</accession>
<dbReference type="InterPro" id="IPR005467">
    <property type="entry name" value="His_kinase_dom"/>
</dbReference>
<dbReference type="Gene3D" id="1.10.287.130">
    <property type="match status" value="1"/>
</dbReference>